<evidence type="ECO:0000256" key="4">
    <source>
        <dbReference type="ARBA" id="ARBA00022553"/>
    </source>
</evidence>
<dbReference type="RefSeq" id="WP_103565290.1">
    <property type="nucleotide sequence ID" value="NZ_MTBP01000003.1"/>
</dbReference>
<dbReference type="CDD" id="cd00082">
    <property type="entry name" value="HisKA"/>
    <property type="match status" value="1"/>
</dbReference>
<dbReference type="CDD" id="cd00075">
    <property type="entry name" value="HATPase"/>
    <property type="match status" value="1"/>
</dbReference>
<evidence type="ECO:0000313" key="10">
    <source>
        <dbReference type="EMBL" id="POM23249.1"/>
    </source>
</evidence>
<sequence length="363" mass="39446">MGGVDVPGGLPADVPPRAALDDLPDGLLIADARARVVAFNRAAVRMTGVPAGSALGGDFRDVLPLHDAEGRDWWKCVAPYDGLATRTRHPERSLYLADGTELLVTASYRRDARGRVERFTVALRDAAARARRERDRADLVSTVAHELRSPLTSVKGFTATLLAKWHRFNDDQKRVMLETVNADADRVTRLITELLDVSRIEAGRLEMRRRVVDLDVEVRRAVAGRIAAGDPADRFRFEPRGALPELWLDPDKIDQILGNLLENAVRHGAGTVTIVVEPDVQERGAAVSVRDEGEGIPPEAAQRVFRQFWRGPGGNRRAGTGLGLFIVKGLVEAHGGTIAVRRAPGGGAEFRFTVPAGAPAHTV</sequence>
<dbReference type="AlphaFoldDB" id="A0A2P4UDX7"/>
<dbReference type="PANTHER" id="PTHR43711">
    <property type="entry name" value="TWO-COMPONENT HISTIDINE KINASE"/>
    <property type="match status" value="1"/>
</dbReference>
<organism evidence="10 11">
    <name type="scientific">Actinomadura rubteroloni</name>
    <dbReference type="NCBI Taxonomy" id="1926885"/>
    <lineage>
        <taxon>Bacteria</taxon>
        <taxon>Bacillati</taxon>
        <taxon>Actinomycetota</taxon>
        <taxon>Actinomycetes</taxon>
        <taxon>Streptosporangiales</taxon>
        <taxon>Thermomonosporaceae</taxon>
        <taxon>Actinomadura</taxon>
    </lineage>
</organism>
<dbReference type="InterPro" id="IPR003661">
    <property type="entry name" value="HisK_dim/P_dom"/>
</dbReference>
<dbReference type="PANTHER" id="PTHR43711:SF1">
    <property type="entry name" value="HISTIDINE KINASE 1"/>
    <property type="match status" value="1"/>
</dbReference>
<protein>
    <recommendedName>
        <fullName evidence="3">histidine kinase</fullName>
        <ecNumber evidence="3">2.7.13.3</ecNumber>
    </recommendedName>
</protein>
<evidence type="ECO:0000259" key="9">
    <source>
        <dbReference type="PROSITE" id="PS50112"/>
    </source>
</evidence>
<evidence type="ECO:0000259" key="8">
    <source>
        <dbReference type="PROSITE" id="PS50109"/>
    </source>
</evidence>
<dbReference type="CDD" id="cd00130">
    <property type="entry name" value="PAS"/>
    <property type="match status" value="1"/>
</dbReference>
<dbReference type="GO" id="GO:0000155">
    <property type="term" value="F:phosphorelay sensor kinase activity"/>
    <property type="evidence" value="ECO:0007669"/>
    <property type="project" value="InterPro"/>
</dbReference>
<dbReference type="Gene3D" id="3.30.565.10">
    <property type="entry name" value="Histidine kinase-like ATPase, C-terminal domain"/>
    <property type="match status" value="1"/>
</dbReference>
<evidence type="ECO:0000256" key="3">
    <source>
        <dbReference type="ARBA" id="ARBA00012438"/>
    </source>
</evidence>
<dbReference type="InterPro" id="IPR005467">
    <property type="entry name" value="His_kinase_dom"/>
</dbReference>
<dbReference type="InterPro" id="IPR050736">
    <property type="entry name" value="Sensor_HK_Regulatory"/>
</dbReference>
<dbReference type="EMBL" id="MTBP01000003">
    <property type="protein sequence ID" value="POM23249.1"/>
    <property type="molecule type" value="Genomic_DNA"/>
</dbReference>
<keyword evidence="11" id="KW-1185">Reference proteome</keyword>
<keyword evidence="5 10" id="KW-0808">Transferase</keyword>
<keyword evidence="6 10" id="KW-0418">Kinase</keyword>
<dbReference type="InterPro" id="IPR035965">
    <property type="entry name" value="PAS-like_dom_sf"/>
</dbReference>
<dbReference type="PRINTS" id="PR00344">
    <property type="entry name" value="BCTRLSENSOR"/>
</dbReference>
<evidence type="ECO:0000256" key="2">
    <source>
        <dbReference type="ARBA" id="ARBA00004236"/>
    </source>
</evidence>
<evidence type="ECO:0000313" key="11">
    <source>
        <dbReference type="Proteomes" id="UP000242367"/>
    </source>
</evidence>
<keyword evidence="7" id="KW-0902">Two-component regulatory system</keyword>
<evidence type="ECO:0000256" key="6">
    <source>
        <dbReference type="ARBA" id="ARBA00022777"/>
    </source>
</evidence>
<evidence type="ECO:0000256" key="7">
    <source>
        <dbReference type="ARBA" id="ARBA00023012"/>
    </source>
</evidence>
<keyword evidence="4" id="KW-0597">Phosphoprotein</keyword>
<dbReference type="SUPFAM" id="SSF55785">
    <property type="entry name" value="PYP-like sensor domain (PAS domain)"/>
    <property type="match status" value="1"/>
</dbReference>
<dbReference type="Proteomes" id="UP000242367">
    <property type="component" value="Unassembled WGS sequence"/>
</dbReference>
<feature type="domain" description="Histidine kinase" evidence="8">
    <location>
        <begin position="142"/>
        <end position="358"/>
    </location>
</feature>
<feature type="domain" description="PAS" evidence="9">
    <location>
        <begin position="17"/>
        <end position="56"/>
    </location>
</feature>
<dbReference type="GO" id="GO:0005886">
    <property type="term" value="C:plasma membrane"/>
    <property type="evidence" value="ECO:0007669"/>
    <property type="project" value="UniProtKB-SubCell"/>
</dbReference>
<comment type="subcellular location">
    <subcellularLocation>
        <location evidence="2">Cell membrane</location>
    </subcellularLocation>
</comment>
<dbReference type="InterPro" id="IPR004358">
    <property type="entry name" value="Sig_transdc_His_kin-like_C"/>
</dbReference>
<dbReference type="Pfam" id="PF13188">
    <property type="entry name" value="PAS_8"/>
    <property type="match status" value="1"/>
</dbReference>
<dbReference type="Gene3D" id="1.10.287.130">
    <property type="match status" value="1"/>
</dbReference>
<name>A0A2P4UDX7_9ACTN</name>
<dbReference type="EC" id="2.7.13.3" evidence="3"/>
<dbReference type="Gene3D" id="3.30.450.20">
    <property type="entry name" value="PAS domain"/>
    <property type="match status" value="1"/>
</dbReference>
<dbReference type="PROSITE" id="PS50112">
    <property type="entry name" value="PAS"/>
    <property type="match status" value="1"/>
</dbReference>
<evidence type="ECO:0000256" key="1">
    <source>
        <dbReference type="ARBA" id="ARBA00000085"/>
    </source>
</evidence>
<dbReference type="InterPro" id="IPR036097">
    <property type="entry name" value="HisK_dim/P_sf"/>
</dbReference>
<dbReference type="SMART" id="SM00387">
    <property type="entry name" value="HATPase_c"/>
    <property type="match status" value="1"/>
</dbReference>
<dbReference type="InterPro" id="IPR000014">
    <property type="entry name" value="PAS"/>
</dbReference>
<dbReference type="InterPro" id="IPR036890">
    <property type="entry name" value="HATPase_C_sf"/>
</dbReference>
<reference evidence="10 11" key="1">
    <citation type="journal article" date="2017" name="Chemistry">
        <title>Isolation, Biosynthesis and Chemical Modifications of Rubterolones A-F: Rare Tropolone Alkaloids from Actinomadura sp. 5-2.</title>
        <authorList>
            <person name="Guo H."/>
            <person name="Benndorf R."/>
            <person name="Leichnitz D."/>
            <person name="Klassen J.L."/>
            <person name="Vollmers J."/>
            <person name="Gorls H."/>
            <person name="Steinacker M."/>
            <person name="Weigel C."/>
            <person name="Dahse H.M."/>
            <person name="Kaster A.K."/>
            <person name="de Beer Z.W."/>
            <person name="Poulsen M."/>
            <person name="Beemelmanns C."/>
        </authorList>
    </citation>
    <scope>NUCLEOTIDE SEQUENCE [LARGE SCALE GENOMIC DNA]</scope>
    <source>
        <strain evidence="10 11">5-2</strain>
    </source>
</reference>
<gene>
    <name evidence="10" type="primary">yycG</name>
    <name evidence="10" type="ORF">BTM25_44020</name>
</gene>
<dbReference type="PROSITE" id="PS50109">
    <property type="entry name" value="HIS_KIN"/>
    <property type="match status" value="1"/>
</dbReference>
<dbReference type="SUPFAM" id="SSF55874">
    <property type="entry name" value="ATPase domain of HSP90 chaperone/DNA topoisomerase II/histidine kinase"/>
    <property type="match status" value="1"/>
</dbReference>
<comment type="catalytic activity">
    <reaction evidence="1">
        <text>ATP + protein L-histidine = ADP + protein N-phospho-L-histidine.</text>
        <dbReference type="EC" id="2.7.13.3"/>
    </reaction>
</comment>
<comment type="caution">
    <text evidence="10">The sequence shown here is derived from an EMBL/GenBank/DDBJ whole genome shotgun (WGS) entry which is preliminary data.</text>
</comment>
<dbReference type="InterPro" id="IPR003594">
    <property type="entry name" value="HATPase_dom"/>
</dbReference>
<accession>A0A2P4UDX7</accession>
<dbReference type="Pfam" id="PF02518">
    <property type="entry name" value="HATPase_c"/>
    <property type="match status" value="1"/>
</dbReference>
<dbReference type="SUPFAM" id="SSF47384">
    <property type="entry name" value="Homodimeric domain of signal transducing histidine kinase"/>
    <property type="match status" value="1"/>
</dbReference>
<evidence type="ECO:0000256" key="5">
    <source>
        <dbReference type="ARBA" id="ARBA00022679"/>
    </source>
</evidence>
<dbReference type="Pfam" id="PF00512">
    <property type="entry name" value="HisKA"/>
    <property type="match status" value="1"/>
</dbReference>
<dbReference type="SMART" id="SM00388">
    <property type="entry name" value="HisKA"/>
    <property type="match status" value="1"/>
</dbReference>
<proteinExistence type="predicted"/>